<evidence type="ECO:0000313" key="3">
    <source>
        <dbReference type="Proteomes" id="UP000249547"/>
    </source>
</evidence>
<dbReference type="Pfam" id="PF13175">
    <property type="entry name" value="AAA_15"/>
    <property type="match status" value="1"/>
</dbReference>
<sequence length="330" mass="38428">MIKSLSINNFKSIKTLHINDLNRINLFIGKPNVGKTNIIEALSLFTLPFLKESGSKKLTDLIRVENETELFHNGDYKDGIYVEVNNSDECNIKYHPREGMSIEFNSNNRFIQPYLFEVDDKLQLRQGVAPSMYVPPYIIRYAYKHDVNYKKGHAKYLIPPFGPNLLAIIEQYNKLKADVQHLFSEYGLKILFDKSSQTLKVIQTKANDEMFLIPYNSIADTLQRIIFYKAAIISNEHNTLLFEEPEAHSFPPYMSHLTQEMIYNKTNQYIIATHSPFILNDLLENAREDLGVFTVSYKDHETKVKKLTDQELHEVFQYGVDLFTNYESYL</sequence>
<dbReference type="SUPFAM" id="SSF52540">
    <property type="entry name" value="P-loop containing nucleoside triphosphate hydrolases"/>
    <property type="match status" value="1"/>
</dbReference>
<evidence type="ECO:0000313" key="2">
    <source>
        <dbReference type="EMBL" id="RAJ08375.1"/>
    </source>
</evidence>
<gene>
    <name evidence="2" type="ORF">LX64_01025</name>
</gene>
<comment type="caution">
    <text evidence="2">The sequence shown here is derived from an EMBL/GenBank/DDBJ whole genome shotgun (WGS) entry which is preliminary data.</text>
</comment>
<accession>A0A327QWP6</accession>
<dbReference type="AlphaFoldDB" id="A0A327QWP6"/>
<proteinExistence type="predicted"/>
<organism evidence="2 3">
    <name type="scientific">Chitinophaga skermanii</name>
    <dbReference type="NCBI Taxonomy" id="331697"/>
    <lineage>
        <taxon>Bacteria</taxon>
        <taxon>Pseudomonadati</taxon>
        <taxon>Bacteroidota</taxon>
        <taxon>Chitinophagia</taxon>
        <taxon>Chitinophagales</taxon>
        <taxon>Chitinophagaceae</taxon>
        <taxon>Chitinophaga</taxon>
    </lineage>
</organism>
<dbReference type="EMBL" id="QLLL01000002">
    <property type="protein sequence ID" value="RAJ08375.1"/>
    <property type="molecule type" value="Genomic_DNA"/>
</dbReference>
<dbReference type="OrthoDB" id="9792800at2"/>
<dbReference type="InterPro" id="IPR051396">
    <property type="entry name" value="Bact_Antivir_Def_Nuclease"/>
</dbReference>
<dbReference type="Proteomes" id="UP000249547">
    <property type="component" value="Unassembled WGS sequence"/>
</dbReference>
<dbReference type="InterPro" id="IPR027417">
    <property type="entry name" value="P-loop_NTPase"/>
</dbReference>
<dbReference type="PANTHER" id="PTHR43581:SF2">
    <property type="entry name" value="EXCINUCLEASE ATPASE SUBUNIT"/>
    <property type="match status" value="1"/>
</dbReference>
<name>A0A327QWP6_9BACT</name>
<feature type="domain" description="Endonuclease GajA/Old nuclease/RecF-like AAA" evidence="1">
    <location>
        <begin position="1"/>
        <end position="66"/>
    </location>
</feature>
<evidence type="ECO:0000259" key="1">
    <source>
        <dbReference type="Pfam" id="PF13175"/>
    </source>
</evidence>
<keyword evidence="3" id="KW-1185">Reference proteome</keyword>
<dbReference type="RefSeq" id="WP_111596530.1">
    <property type="nucleotide sequence ID" value="NZ_QLLL01000002.1"/>
</dbReference>
<dbReference type="PANTHER" id="PTHR43581">
    <property type="entry name" value="ATP/GTP PHOSPHATASE"/>
    <property type="match status" value="1"/>
</dbReference>
<reference evidence="2 3" key="1">
    <citation type="submission" date="2018-06" db="EMBL/GenBank/DDBJ databases">
        <title>Genomic Encyclopedia of Archaeal and Bacterial Type Strains, Phase II (KMG-II): from individual species to whole genera.</title>
        <authorList>
            <person name="Goeker M."/>
        </authorList>
    </citation>
    <scope>NUCLEOTIDE SEQUENCE [LARGE SCALE GENOMIC DNA]</scope>
    <source>
        <strain evidence="2 3">DSM 23857</strain>
    </source>
</reference>
<dbReference type="Gene3D" id="3.40.50.300">
    <property type="entry name" value="P-loop containing nucleotide triphosphate hydrolases"/>
    <property type="match status" value="1"/>
</dbReference>
<dbReference type="InterPro" id="IPR041685">
    <property type="entry name" value="AAA_GajA/Old/RecF-like"/>
</dbReference>
<protein>
    <recommendedName>
        <fullName evidence="1">Endonuclease GajA/Old nuclease/RecF-like AAA domain-containing protein</fullName>
    </recommendedName>
</protein>